<accession>A0AAV7UZ82</accession>
<gene>
    <name evidence="1" type="ORF">NDU88_002238</name>
</gene>
<reference evidence="1" key="1">
    <citation type="journal article" date="2022" name="bioRxiv">
        <title>Sequencing and chromosome-scale assembly of the giantPleurodeles waltlgenome.</title>
        <authorList>
            <person name="Brown T."/>
            <person name="Elewa A."/>
            <person name="Iarovenko S."/>
            <person name="Subramanian E."/>
            <person name="Araus A.J."/>
            <person name="Petzold A."/>
            <person name="Susuki M."/>
            <person name="Suzuki K.-i.T."/>
            <person name="Hayashi T."/>
            <person name="Toyoda A."/>
            <person name="Oliveira C."/>
            <person name="Osipova E."/>
            <person name="Leigh N.D."/>
            <person name="Simon A."/>
            <person name="Yun M.H."/>
        </authorList>
    </citation>
    <scope>NUCLEOTIDE SEQUENCE</scope>
    <source>
        <strain evidence="1">20211129_DDA</strain>
        <tissue evidence="1">Liver</tissue>
    </source>
</reference>
<dbReference type="AlphaFoldDB" id="A0AAV7UZ82"/>
<keyword evidence="2" id="KW-1185">Reference proteome</keyword>
<dbReference type="EMBL" id="JANPWB010000004">
    <property type="protein sequence ID" value="KAJ1192932.1"/>
    <property type="molecule type" value="Genomic_DNA"/>
</dbReference>
<evidence type="ECO:0000313" key="1">
    <source>
        <dbReference type="EMBL" id="KAJ1192932.1"/>
    </source>
</evidence>
<evidence type="ECO:0000313" key="2">
    <source>
        <dbReference type="Proteomes" id="UP001066276"/>
    </source>
</evidence>
<sequence length="69" mass="8093">MACCGVENSEEEDQDEQGLRRQEAQVAAEVRYHLAGPFRNHEVVKEEDPYVSARWEIIDWLHLRKIQAI</sequence>
<dbReference type="Proteomes" id="UP001066276">
    <property type="component" value="Chromosome 2_2"/>
</dbReference>
<name>A0AAV7UZ82_PLEWA</name>
<proteinExistence type="predicted"/>
<comment type="caution">
    <text evidence="1">The sequence shown here is derived from an EMBL/GenBank/DDBJ whole genome shotgun (WGS) entry which is preliminary data.</text>
</comment>
<organism evidence="1 2">
    <name type="scientific">Pleurodeles waltl</name>
    <name type="common">Iberian ribbed newt</name>
    <dbReference type="NCBI Taxonomy" id="8319"/>
    <lineage>
        <taxon>Eukaryota</taxon>
        <taxon>Metazoa</taxon>
        <taxon>Chordata</taxon>
        <taxon>Craniata</taxon>
        <taxon>Vertebrata</taxon>
        <taxon>Euteleostomi</taxon>
        <taxon>Amphibia</taxon>
        <taxon>Batrachia</taxon>
        <taxon>Caudata</taxon>
        <taxon>Salamandroidea</taxon>
        <taxon>Salamandridae</taxon>
        <taxon>Pleurodelinae</taxon>
        <taxon>Pleurodeles</taxon>
    </lineage>
</organism>
<protein>
    <submittedName>
        <fullName evidence="1">Uncharacterized protein</fullName>
    </submittedName>
</protein>